<sequence>MCILALALESHPDFPLILLFNRDERFDRETEPVAPHEDGCVHATDVEAGGTWMSINSHTGALAALTNVRCAGPTGRPLESRGVLVRRAVLGEAWVALHSNAYACFNMLWGTLRADGASELRLSACAPSSEGDFAVSTTELRVERGRAAVLTKTNDASGQMTGPASAAGSDAAWPKAAWLQQEVARRLEGARPKCAGRAGAEELLRLLMPAMSTSALAGAAAEAAEAARGVHSHHAAWSERRLQAAPFITPFDNHAGPEPAAVGSHAPGYAPSWYGTVSQTAWLLSKSEACVWVAYRETARPRGDMTHGAGGTEPAAVGEHGPWRWQRVPLPRT</sequence>
<accession>A0A0D3IVP2</accession>
<evidence type="ECO:0000313" key="2">
    <source>
        <dbReference type="EnsemblProtists" id="EOD15327"/>
    </source>
</evidence>
<dbReference type="GeneID" id="17264069"/>
<dbReference type="RefSeq" id="XP_005767756.1">
    <property type="nucleotide sequence ID" value="XM_005767699.1"/>
</dbReference>
<dbReference type="EnsemblProtists" id="EOD15327">
    <property type="protein sequence ID" value="EOD15327"/>
    <property type="gene ID" value="EMIHUDRAFT_436780"/>
</dbReference>
<name>A0A0D3IVP2_EMIH1</name>
<dbReference type="PaxDb" id="2903-EOD15327"/>
<dbReference type="KEGG" id="ehx:EMIHUDRAFT_436780"/>
<organism evidence="2 3">
    <name type="scientific">Emiliania huxleyi (strain CCMP1516)</name>
    <dbReference type="NCBI Taxonomy" id="280463"/>
    <lineage>
        <taxon>Eukaryota</taxon>
        <taxon>Haptista</taxon>
        <taxon>Haptophyta</taxon>
        <taxon>Prymnesiophyceae</taxon>
        <taxon>Isochrysidales</taxon>
        <taxon>Noelaerhabdaceae</taxon>
        <taxon>Emiliania</taxon>
    </lineage>
</organism>
<feature type="region of interest" description="Disordered" evidence="1">
    <location>
        <begin position="303"/>
        <end position="323"/>
    </location>
</feature>
<proteinExistence type="predicted"/>
<reference evidence="2" key="2">
    <citation type="submission" date="2024-10" db="UniProtKB">
        <authorList>
            <consortium name="EnsemblProtists"/>
        </authorList>
    </citation>
    <scope>IDENTIFICATION</scope>
</reference>
<dbReference type="EnsemblProtists" id="EOD18529">
    <property type="protein sequence ID" value="EOD18529"/>
    <property type="gene ID" value="EMIHUDRAFT_424922"/>
</dbReference>
<dbReference type="PANTHER" id="PTHR17985">
    <property type="entry name" value="SER/THR-RICH PROTEIN T10 IN DGCR REGION"/>
    <property type="match status" value="1"/>
</dbReference>
<dbReference type="Proteomes" id="UP000013827">
    <property type="component" value="Unassembled WGS sequence"/>
</dbReference>
<reference evidence="3" key="1">
    <citation type="journal article" date="2013" name="Nature">
        <title>Pan genome of the phytoplankton Emiliania underpins its global distribution.</title>
        <authorList>
            <person name="Read B.A."/>
            <person name="Kegel J."/>
            <person name="Klute M.J."/>
            <person name="Kuo A."/>
            <person name="Lefebvre S.C."/>
            <person name="Maumus F."/>
            <person name="Mayer C."/>
            <person name="Miller J."/>
            <person name="Monier A."/>
            <person name="Salamov A."/>
            <person name="Young J."/>
            <person name="Aguilar M."/>
            <person name="Claverie J.M."/>
            <person name="Frickenhaus S."/>
            <person name="Gonzalez K."/>
            <person name="Herman E.K."/>
            <person name="Lin Y.C."/>
            <person name="Napier J."/>
            <person name="Ogata H."/>
            <person name="Sarno A.F."/>
            <person name="Shmutz J."/>
            <person name="Schroeder D."/>
            <person name="de Vargas C."/>
            <person name="Verret F."/>
            <person name="von Dassow P."/>
            <person name="Valentin K."/>
            <person name="Van de Peer Y."/>
            <person name="Wheeler G."/>
            <person name="Dacks J.B."/>
            <person name="Delwiche C.F."/>
            <person name="Dyhrman S.T."/>
            <person name="Glockner G."/>
            <person name="John U."/>
            <person name="Richards T."/>
            <person name="Worden A.Z."/>
            <person name="Zhang X."/>
            <person name="Grigoriev I.V."/>
            <person name="Allen A.E."/>
            <person name="Bidle K."/>
            <person name="Borodovsky M."/>
            <person name="Bowler C."/>
            <person name="Brownlee C."/>
            <person name="Cock J.M."/>
            <person name="Elias M."/>
            <person name="Gladyshev V.N."/>
            <person name="Groth M."/>
            <person name="Guda C."/>
            <person name="Hadaegh A."/>
            <person name="Iglesias-Rodriguez M.D."/>
            <person name="Jenkins J."/>
            <person name="Jones B.M."/>
            <person name="Lawson T."/>
            <person name="Leese F."/>
            <person name="Lindquist E."/>
            <person name="Lobanov A."/>
            <person name="Lomsadze A."/>
            <person name="Malik S.B."/>
            <person name="Marsh M.E."/>
            <person name="Mackinder L."/>
            <person name="Mock T."/>
            <person name="Mueller-Roeber B."/>
            <person name="Pagarete A."/>
            <person name="Parker M."/>
            <person name="Probert I."/>
            <person name="Quesneville H."/>
            <person name="Raines C."/>
            <person name="Rensing S.A."/>
            <person name="Riano-Pachon D.M."/>
            <person name="Richier S."/>
            <person name="Rokitta S."/>
            <person name="Shiraiwa Y."/>
            <person name="Soanes D.M."/>
            <person name="van der Giezen M."/>
            <person name="Wahlund T.M."/>
            <person name="Williams B."/>
            <person name="Wilson W."/>
            <person name="Wolfe G."/>
            <person name="Wurch L.L."/>
        </authorList>
    </citation>
    <scope>NUCLEOTIDE SEQUENCE</scope>
</reference>
<evidence type="ECO:0000313" key="3">
    <source>
        <dbReference type="Proteomes" id="UP000013827"/>
    </source>
</evidence>
<keyword evidence="3" id="KW-1185">Reference proteome</keyword>
<dbReference type="eggNOG" id="ENOG502S1CQ">
    <property type="taxonomic scope" value="Eukaryota"/>
</dbReference>
<dbReference type="AlphaFoldDB" id="A0A0D3IVP2"/>
<dbReference type="PANTHER" id="PTHR17985:SF8">
    <property type="entry name" value="TRANSPORT AND GOLGI ORGANIZATION PROTEIN 2 HOMOLOG"/>
    <property type="match status" value="1"/>
</dbReference>
<dbReference type="KEGG" id="ehx:EMIHUDRAFT_424922"/>
<dbReference type="InterPro" id="IPR008551">
    <property type="entry name" value="TANGO2"/>
</dbReference>
<dbReference type="GeneID" id="17261473"/>
<dbReference type="Pfam" id="PF05742">
    <property type="entry name" value="TANGO2"/>
    <property type="match status" value="1"/>
</dbReference>
<dbReference type="HOGENOM" id="CLU_835302_0_0_1"/>
<dbReference type="RefSeq" id="XP_005770958.1">
    <property type="nucleotide sequence ID" value="XM_005770901.1"/>
</dbReference>
<protein>
    <submittedName>
        <fullName evidence="2">Uncharacterized protein</fullName>
    </submittedName>
</protein>
<evidence type="ECO:0000256" key="1">
    <source>
        <dbReference type="SAM" id="MobiDB-lite"/>
    </source>
</evidence>
<dbReference type="STRING" id="2903.R1BZW8"/>